<proteinExistence type="predicted"/>
<feature type="transmembrane region" description="Helical" evidence="1">
    <location>
        <begin position="7"/>
        <end position="26"/>
    </location>
</feature>
<keyword evidence="1" id="KW-0812">Transmembrane</keyword>
<dbReference type="GeneID" id="93902231"/>
<name>A0AAN0LTP5_9VIBR</name>
<keyword evidence="1" id="KW-1133">Transmembrane helix</keyword>
<organism evidence="2 3">
    <name type="scientific">Vibrio cyclitrophicus ZF270</name>
    <dbReference type="NCBI Taxonomy" id="1136176"/>
    <lineage>
        <taxon>Bacteria</taxon>
        <taxon>Pseudomonadati</taxon>
        <taxon>Pseudomonadota</taxon>
        <taxon>Gammaproteobacteria</taxon>
        <taxon>Vibrionales</taxon>
        <taxon>Vibrionaceae</taxon>
        <taxon>Vibrio</taxon>
    </lineage>
</organism>
<dbReference type="Proteomes" id="UP001441914">
    <property type="component" value="Chromosome 1"/>
</dbReference>
<keyword evidence="1" id="KW-0472">Membrane</keyword>
<evidence type="ECO:0000313" key="3">
    <source>
        <dbReference type="Proteomes" id="UP001441914"/>
    </source>
</evidence>
<evidence type="ECO:0000256" key="1">
    <source>
        <dbReference type="SAM" id="Phobius"/>
    </source>
</evidence>
<evidence type="ECO:0000313" key="2">
    <source>
        <dbReference type="EMBL" id="WZS87054.1"/>
    </source>
</evidence>
<protein>
    <submittedName>
        <fullName evidence="2">Uncharacterized protein</fullName>
    </submittedName>
</protein>
<accession>A0AAN0LTP5</accession>
<reference evidence="2 3" key="1">
    <citation type="journal article" date="2024" name="Elife">
        <title>Polysaccharide breakdown products drive degradation-dispersal cycles of foraging bacteria through changes in metabolism and motility.</title>
        <authorList>
            <person name="Stubbusch A.K."/>
            <person name="Keegstra J.M."/>
            <person name="Schwartzman J."/>
            <person name="Pontrelli S."/>
            <person name="Clerc E.E."/>
            <person name="Stocker R."/>
            <person name="Magnabosco C."/>
            <person name="Schubert O.T."/>
            <person name="Ackermann M."/>
            <person name="D'Souza G.G."/>
        </authorList>
    </citation>
    <scope>NUCLEOTIDE SEQUENCE [LARGE SCALE GENOMIC DNA]</scope>
    <source>
        <strain evidence="2 3">ZF270</strain>
    </source>
</reference>
<sequence>MRLNVKNVAIVAGIAAVTTGAIVFAVNNKVGGLDKLLGRSGWF</sequence>
<gene>
    <name evidence="2" type="ORF">QYQ95_07130</name>
</gene>
<dbReference type="EMBL" id="CP135176">
    <property type="protein sequence ID" value="WZS87054.1"/>
    <property type="molecule type" value="Genomic_DNA"/>
</dbReference>
<dbReference type="AlphaFoldDB" id="A0AAN0LTP5"/>
<dbReference type="RefSeq" id="WP_016787086.1">
    <property type="nucleotide sequence ID" value="NZ_AIDR02000018.1"/>
</dbReference>
<keyword evidence="3" id="KW-1185">Reference proteome</keyword>